<dbReference type="Proteomes" id="UP001309876">
    <property type="component" value="Unassembled WGS sequence"/>
</dbReference>
<accession>A0AAN7T0N5</accession>
<feature type="chain" id="PRO_5042819764" evidence="1">
    <location>
        <begin position="19"/>
        <end position="161"/>
    </location>
</feature>
<feature type="signal peptide" evidence="1">
    <location>
        <begin position="1"/>
        <end position="18"/>
    </location>
</feature>
<sequence>MFSKALLLLLTVIAGALAAGVTNILNGTLQYTSTDAVDNVSSYTFQDPFCIVDVNLVDYSWAIVILRDGSKTEAGYDAAGDCGGRFKREMQGGKLVALTKWHCHYGPENSACITFNSPLLWSALSDYIYPTYAKVTDGVELHCEKLRKGKDAVCPAAFNDN</sequence>
<gene>
    <name evidence="2" type="ORF">LTR05_003799</name>
</gene>
<evidence type="ECO:0000313" key="3">
    <source>
        <dbReference type="Proteomes" id="UP001309876"/>
    </source>
</evidence>
<keyword evidence="1" id="KW-0732">Signal</keyword>
<evidence type="ECO:0000256" key="1">
    <source>
        <dbReference type="SAM" id="SignalP"/>
    </source>
</evidence>
<dbReference type="AlphaFoldDB" id="A0AAN7T0N5"/>
<keyword evidence="3" id="KW-1185">Reference proteome</keyword>
<organism evidence="2 3">
    <name type="scientific">Lithohypha guttulata</name>
    <dbReference type="NCBI Taxonomy" id="1690604"/>
    <lineage>
        <taxon>Eukaryota</taxon>
        <taxon>Fungi</taxon>
        <taxon>Dikarya</taxon>
        <taxon>Ascomycota</taxon>
        <taxon>Pezizomycotina</taxon>
        <taxon>Eurotiomycetes</taxon>
        <taxon>Chaetothyriomycetidae</taxon>
        <taxon>Chaetothyriales</taxon>
        <taxon>Trichomeriaceae</taxon>
        <taxon>Lithohypha</taxon>
    </lineage>
</organism>
<evidence type="ECO:0000313" key="2">
    <source>
        <dbReference type="EMBL" id="KAK5086631.1"/>
    </source>
</evidence>
<comment type="caution">
    <text evidence="2">The sequence shown here is derived from an EMBL/GenBank/DDBJ whole genome shotgun (WGS) entry which is preliminary data.</text>
</comment>
<protein>
    <submittedName>
        <fullName evidence="2">Uncharacterized protein</fullName>
    </submittedName>
</protein>
<name>A0AAN7T0N5_9EURO</name>
<reference evidence="2 3" key="1">
    <citation type="submission" date="2023-08" db="EMBL/GenBank/DDBJ databases">
        <title>Black Yeasts Isolated from many extreme environments.</title>
        <authorList>
            <person name="Coleine C."/>
            <person name="Stajich J.E."/>
            <person name="Selbmann L."/>
        </authorList>
    </citation>
    <scope>NUCLEOTIDE SEQUENCE [LARGE SCALE GENOMIC DNA]</scope>
    <source>
        <strain evidence="2 3">CCFEE 5910</strain>
    </source>
</reference>
<proteinExistence type="predicted"/>
<dbReference type="EMBL" id="JAVRRJ010000003">
    <property type="protein sequence ID" value="KAK5086631.1"/>
    <property type="molecule type" value="Genomic_DNA"/>
</dbReference>